<dbReference type="InterPro" id="IPR022684">
    <property type="entry name" value="Calpain_cysteine_protease"/>
</dbReference>
<dbReference type="PANTHER" id="PTHR10183">
    <property type="entry name" value="CALPAIN"/>
    <property type="match status" value="1"/>
</dbReference>
<dbReference type="InterPro" id="IPR001300">
    <property type="entry name" value="Peptidase_C2_calpain_cat"/>
</dbReference>
<dbReference type="AlphaFoldDB" id="A0A8S9XTI7"/>
<reference evidence="5" key="1">
    <citation type="journal article" date="2021" name="Mol. Ecol. Resour.">
        <title>Apolygus lucorum genome provides insights into omnivorousness and mesophyll feeding.</title>
        <authorList>
            <person name="Liu Y."/>
            <person name="Liu H."/>
            <person name="Wang H."/>
            <person name="Huang T."/>
            <person name="Liu B."/>
            <person name="Yang B."/>
            <person name="Yin L."/>
            <person name="Li B."/>
            <person name="Zhang Y."/>
            <person name="Zhang S."/>
            <person name="Jiang F."/>
            <person name="Zhang X."/>
            <person name="Ren Y."/>
            <person name="Wang B."/>
            <person name="Wang S."/>
            <person name="Lu Y."/>
            <person name="Wu K."/>
            <person name="Fan W."/>
            <person name="Wang G."/>
        </authorList>
    </citation>
    <scope>NUCLEOTIDE SEQUENCE</scope>
    <source>
        <strain evidence="5">12Hb</strain>
    </source>
</reference>
<comment type="caution">
    <text evidence="3">Lacks conserved residue(s) required for the propagation of feature annotation.</text>
</comment>
<evidence type="ECO:0000256" key="3">
    <source>
        <dbReference type="PROSITE-ProRule" id="PRU00239"/>
    </source>
</evidence>
<comment type="similarity">
    <text evidence="1">Belongs to the peptidase C2 family.</text>
</comment>
<accession>A0A8S9XTI7</accession>
<organism evidence="5 6">
    <name type="scientific">Apolygus lucorum</name>
    <name type="common">Small green plant bug</name>
    <name type="synonym">Lygocoris lucorum</name>
    <dbReference type="NCBI Taxonomy" id="248454"/>
    <lineage>
        <taxon>Eukaryota</taxon>
        <taxon>Metazoa</taxon>
        <taxon>Ecdysozoa</taxon>
        <taxon>Arthropoda</taxon>
        <taxon>Hexapoda</taxon>
        <taxon>Insecta</taxon>
        <taxon>Pterygota</taxon>
        <taxon>Neoptera</taxon>
        <taxon>Paraneoptera</taxon>
        <taxon>Hemiptera</taxon>
        <taxon>Heteroptera</taxon>
        <taxon>Panheteroptera</taxon>
        <taxon>Cimicomorpha</taxon>
        <taxon>Miridae</taxon>
        <taxon>Mirini</taxon>
        <taxon>Apolygus</taxon>
    </lineage>
</organism>
<dbReference type="SUPFAM" id="SSF49758">
    <property type="entry name" value="Calpain large subunit, middle domain (domain III)"/>
    <property type="match status" value="1"/>
</dbReference>
<dbReference type="InterPro" id="IPR036213">
    <property type="entry name" value="Calpain_III_sf"/>
</dbReference>
<dbReference type="SUPFAM" id="SSF54001">
    <property type="entry name" value="Cysteine proteinases"/>
    <property type="match status" value="1"/>
</dbReference>
<dbReference type="PROSITE" id="PS50203">
    <property type="entry name" value="CALPAIN_CAT"/>
    <property type="match status" value="1"/>
</dbReference>
<evidence type="ECO:0000259" key="4">
    <source>
        <dbReference type="PROSITE" id="PS50203"/>
    </source>
</evidence>
<proteinExistence type="inferred from homology"/>
<dbReference type="GO" id="GO:0005737">
    <property type="term" value="C:cytoplasm"/>
    <property type="evidence" value="ECO:0007669"/>
    <property type="project" value="TreeGrafter"/>
</dbReference>
<sequence length="817" mass="94054">MNPESAFIVQEGRTAKERKRTVDHEFYHHRDQLTLDGKLFEDDRFKGSGQQGEGGHQSWKWGRPITFSASPLFVDGDSMVSAFCRGAISSDSFAIVLDVLRSRDDLWRYVVAEDQSFEVNYSGMFLFRFWSFDRVVPIVIDDEIPLDFTKRPLLTTFVDNNCLWCTLLEKAYAKFLGGYERLKTVTLPEAMTDILGCSVHLFPLKSKGIQTLRLLKNIFQYDGVLIVSLRDQNFPLDKDLNTLFLVTSMKMETNEDDKNEWILTLKNPFTTTKKALVVEEEANPEEEMDCSNEVNSTDLIADWNETLRISLGTFLKVFDELYVGLMRYPELSATVSNRNNWETQTIVGRWGDLRQHDGRKLSDPFLKIVVDKRQAHDDLRLCTVMVSLLQFCHNQSQRKLCNMMGLMIFGLRDTEGYSGRIPKKLLSLSEPVVQTDMHEEREISLYLRLEAGEYLIIPQRKRFCNEFTQKCQKYMITLFSLGPLDVMSIKSQKYGKEYLVPLELEVKVSRYVVVGDPIKIIVKIKEMPSMTRFTITVTLKFLRTAPDALEHLIKARLEYIEVCQGLLDKELSMVVDYHEYIKFPIQSEEFMIRCSAFVHELSTEVKLHKVVTTIMPKLKMSIDKKMFTRQQCLMTAMLQNSLPIFIHSAKFRVLCSESTTKSNSSTEVPPFSALWIICLLKFMKPGCQVVRTIFTSSAFHRTAFAKVQVMSSVSPVDLCPPSEKSLLFGEYPPINTKPDIREIQITCCPKHKTITESLDRQTLRPSWLIKGEALSPETKEVPDDSSEDAHMRYCEQTRDLTPEAECPDELIPIELKL</sequence>
<dbReference type="Pfam" id="PF01067">
    <property type="entry name" value="Calpain_III"/>
    <property type="match status" value="1"/>
</dbReference>
<comment type="caution">
    <text evidence="5">The sequence shown here is derived from an EMBL/GenBank/DDBJ whole genome shotgun (WGS) entry which is preliminary data.</text>
</comment>
<dbReference type="Gene3D" id="2.60.120.380">
    <property type="match status" value="1"/>
</dbReference>
<dbReference type="SMART" id="SM00230">
    <property type="entry name" value="CysPc"/>
    <property type="match status" value="1"/>
</dbReference>
<feature type="domain" description="Calpain catalytic" evidence="4">
    <location>
        <begin position="33"/>
        <end position="327"/>
    </location>
</feature>
<dbReference type="PRINTS" id="PR00704">
    <property type="entry name" value="CALPAIN"/>
</dbReference>
<dbReference type="GO" id="GO:0004198">
    <property type="term" value="F:calcium-dependent cysteine-type endopeptidase activity"/>
    <property type="evidence" value="ECO:0007669"/>
    <property type="project" value="InterPro"/>
</dbReference>
<dbReference type="GO" id="GO:0006508">
    <property type="term" value="P:proteolysis"/>
    <property type="evidence" value="ECO:0007669"/>
    <property type="project" value="InterPro"/>
</dbReference>
<evidence type="ECO:0000313" key="5">
    <source>
        <dbReference type="EMBL" id="KAF6210915.1"/>
    </source>
</evidence>
<gene>
    <name evidence="5" type="ORF">GE061_014027</name>
</gene>
<protein>
    <recommendedName>
        <fullName evidence="4">Calpain catalytic domain-containing protein</fullName>
    </recommendedName>
</protein>
<dbReference type="Pfam" id="PF00648">
    <property type="entry name" value="Peptidase_C2"/>
    <property type="match status" value="1"/>
</dbReference>
<dbReference type="InterPro" id="IPR038765">
    <property type="entry name" value="Papain-like_cys_pep_sf"/>
</dbReference>
<evidence type="ECO:0000256" key="1">
    <source>
        <dbReference type="ARBA" id="ARBA00007623"/>
    </source>
</evidence>
<dbReference type="Proteomes" id="UP000466442">
    <property type="component" value="Linkage Group LG5"/>
</dbReference>
<feature type="active site" evidence="2">
    <location>
        <position position="267"/>
    </location>
</feature>
<dbReference type="OrthoDB" id="5848695at2759"/>
<dbReference type="PANTHER" id="PTHR10183:SF433">
    <property type="entry name" value="CALPAIN-A-RELATED"/>
    <property type="match status" value="1"/>
</dbReference>
<name>A0A8S9XTI7_APOLU</name>
<evidence type="ECO:0000313" key="6">
    <source>
        <dbReference type="Proteomes" id="UP000466442"/>
    </source>
</evidence>
<dbReference type="InterPro" id="IPR022682">
    <property type="entry name" value="Calpain_domain_III"/>
</dbReference>
<evidence type="ECO:0000256" key="2">
    <source>
        <dbReference type="PIRSR" id="PIRSR622684-1"/>
    </source>
</evidence>
<keyword evidence="6" id="KW-1185">Reference proteome</keyword>
<dbReference type="EMBL" id="WIXP02000005">
    <property type="protein sequence ID" value="KAF6210915.1"/>
    <property type="molecule type" value="Genomic_DNA"/>
</dbReference>